<keyword evidence="1" id="KW-0805">Transcription regulation</keyword>
<evidence type="ECO:0000256" key="1">
    <source>
        <dbReference type="ARBA" id="ARBA00023015"/>
    </source>
</evidence>
<evidence type="ECO:0000259" key="5">
    <source>
        <dbReference type="PROSITE" id="PS50949"/>
    </source>
</evidence>
<keyword evidence="2" id="KW-0238">DNA-binding</keyword>
<evidence type="ECO:0000256" key="3">
    <source>
        <dbReference type="ARBA" id="ARBA00023163"/>
    </source>
</evidence>
<dbReference type="RefSeq" id="WP_059266082.1">
    <property type="nucleotide sequence ID" value="NZ_KQ948368.1"/>
</dbReference>
<feature type="domain" description="HTH gntR-type" evidence="5">
    <location>
        <begin position="24"/>
        <end position="91"/>
    </location>
</feature>
<dbReference type="InterPro" id="IPR000524">
    <property type="entry name" value="Tscrpt_reg_HTH_GntR"/>
</dbReference>
<accession>A0A101PUS5</accession>
<feature type="compositionally biased region" description="Low complexity" evidence="4">
    <location>
        <begin position="212"/>
        <end position="222"/>
    </location>
</feature>
<dbReference type="InterPro" id="IPR036388">
    <property type="entry name" value="WH-like_DNA-bd_sf"/>
</dbReference>
<name>A0A101PUS5_STRCK</name>
<dbReference type="EMBL" id="LMWP01000046">
    <property type="protein sequence ID" value="KUN18067.1"/>
    <property type="molecule type" value="Genomic_DNA"/>
</dbReference>
<evidence type="ECO:0000256" key="2">
    <source>
        <dbReference type="ARBA" id="ARBA00023125"/>
    </source>
</evidence>
<dbReference type="Pfam" id="PF00392">
    <property type="entry name" value="GntR"/>
    <property type="match status" value="1"/>
</dbReference>
<evidence type="ECO:0000313" key="6">
    <source>
        <dbReference type="EMBL" id="KUN18067.1"/>
    </source>
</evidence>
<organism evidence="6 7">
    <name type="scientific">Streptomyces corchorusii</name>
    <name type="common">Streptomyces chibaensis</name>
    <dbReference type="NCBI Taxonomy" id="1903"/>
    <lineage>
        <taxon>Bacteria</taxon>
        <taxon>Bacillati</taxon>
        <taxon>Actinomycetota</taxon>
        <taxon>Actinomycetes</taxon>
        <taxon>Kitasatosporales</taxon>
        <taxon>Streptomycetaceae</taxon>
        <taxon>Streptomyces</taxon>
    </lineage>
</organism>
<feature type="region of interest" description="Disordered" evidence="4">
    <location>
        <begin position="1"/>
        <end position="22"/>
    </location>
</feature>
<proteinExistence type="predicted"/>
<dbReference type="PROSITE" id="PS50949">
    <property type="entry name" value="HTH_GNTR"/>
    <property type="match status" value="1"/>
</dbReference>
<dbReference type="PANTHER" id="PTHR43537:SF45">
    <property type="entry name" value="GNTR FAMILY REGULATORY PROTEIN"/>
    <property type="match status" value="1"/>
</dbReference>
<dbReference type="Gene3D" id="1.10.10.10">
    <property type="entry name" value="Winged helix-like DNA-binding domain superfamily/Winged helix DNA-binding domain"/>
    <property type="match status" value="1"/>
</dbReference>
<dbReference type="PANTHER" id="PTHR43537">
    <property type="entry name" value="TRANSCRIPTIONAL REGULATOR, GNTR FAMILY"/>
    <property type="match status" value="1"/>
</dbReference>
<feature type="compositionally biased region" description="Gly residues" evidence="4">
    <location>
        <begin position="193"/>
        <end position="205"/>
    </location>
</feature>
<keyword evidence="7" id="KW-1185">Reference proteome</keyword>
<dbReference type="GO" id="GO:0003677">
    <property type="term" value="F:DNA binding"/>
    <property type="evidence" value="ECO:0007669"/>
    <property type="project" value="UniProtKB-KW"/>
</dbReference>
<dbReference type="InterPro" id="IPR036390">
    <property type="entry name" value="WH_DNA-bd_sf"/>
</dbReference>
<dbReference type="SMART" id="SM00345">
    <property type="entry name" value="HTH_GNTR"/>
    <property type="match status" value="1"/>
</dbReference>
<keyword evidence="3" id="KW-0804">Transcription</keyword>
<protein>
    <recommendedName>
        <fullName evidence="5">HTH gntR-type domain-containing protein</fullName>
    </recommendedName>
</protein>
<evidence type="ECO:0000256" key="4">
    <source>
        <dbReference type="SAM" id="MobiDB-lite"/>
    </source>
</evidence>
<feature type="region of interest" description="Disordered" evidence="4">
    <location>
        <begin position="192"/>
        <end position="222"/>
    </location>
</feature>
<dbReference type="AlphaFoldDB" id="A0A101PUS5"/>
<dbReference type="SUPFAM" id="SSF46785">
    <property type="entry name" value="Winged helix' DNA-binding domain"/>
    <property type="match status" value="1"/>
</dbReference>
<gene>
    <name evidence="6" type="ORF">AQJ11_36025</name>
</gene>
<sequence>MGDPVPLTRAATANGSASRGPVRTSVRESVFQALMALLMGHALEPAAKLSIDGLARELGVSQTPVREALARCESEGPVVRRPDVGYLAAPLLDQAGLNDLYDIRLLLEPAAAERATRLPSRGRALAVNSAESVQEEFGARAAKTLAPGGRRTQPTRKSARHCVGELADAAPRLLIGGGEAGTVSAWSWRGAIPSGGGARGPGRGGARGRRGPLGPLTCRRGA</sequence>
<reference evidence="6 7" key="1">
    <citation type="submission" date="2015-10" db="EMBL/GenBank/DDBJ databases">
        <title>Draft genome sequence of Streptomyces corchorusii DSM 40340, type strain for the species Streptomyces corchorusii.</title>
        <authorList>
            <person name="Ruckert C."/>
            <person name="Winkler A."/>
            <person name="Kalinowski J."/>
            <person name="Kampfer P."/>
            <person name="Glaeser S."/>
        </authorList>
    </citation>
    <scope>NUCLEOTIDE SEQUENCE [LARGE SCALE GENOMIC DNA]</scope>
    <source>
        <strain evidence="6 7">DSM 40340</strain>
    </source>
</reference>
<dbReference type="Proteomes" id="UP000053398">
    <property type="component" value="Unassembled WGS sequence"/>
</dbReference>
<dbReference type="GO" id="GO:0003700">
    <property type="term" value="F:DNA-binding transcription factor activity"/>
    <property type="evidence" value="ECO:0007669"/>
    <property type="project" value="InterPro"/>
</dbReference>
<comment type="caution">
    <text evidence="6">The sequence shown here is derived from an EMBL/GenBank/DDBJ whole genome shotgun (WGS) entry which is preliminary data.</text>
</comment>
<evidence type="ECO:0000313" key="7">
    <source>
        <dbReference type="Proteomes" id="UP000053398"/>
    </source>
</evidence>